<evidence type="ECO:0000313" key="2">
    <source>
        <dbReference type="Proteomes" id="UP000266673"/>
    </source>
</evidence>
<protein>
    <recommendedName>
        <fullName evidence="3">BACK domain-containing protein</fullName>
    </recommendedName>
</protein>
<reference evidence="1 2" key="1">
    <citation type="submission" date="2018-06" db="EMBL/GenBank/DDBJ databases">
        <title>Comparative genomics reveals the genomic features of Rhizophagus irregularis, R. cerebriforme, R. diaphanum and Gigaspora rosea, and their symbiotic lifestyle signature.</title>
        <authorList>
            <person name="Morin E."/>
            <person name="San Clemente H."/>
            <person name="Chen E.C.H."/>
            <person name="De La Providencia I."/>
            <person name="Hainaut M."/>
            <person name="Kuo A."/>
            <person name="Kohler A."/>
            <person name="Murat C."/>
            <person name="Tang N."/>
            <person name="Roy S."/>
            <person name="Loubradou J."/>
            <person name="Henrissat B."/>
            <person name="Grigoriev I.V."/>
            <person name="Corradi N."/>
            <person name="Roux C."/>
            <person name="Martin F.M."/>
        </authorList>
    </citation>
    <scope>NUCLEOTIDE SEQUENCE [LARGE SCALE GENOMIC DNA]</scope>
    <source>
        <strain evidence="1 2">DAOM 194757</strain>
    </source>
</reference>
<evidence type="ECO:0008006" key="3">
    <source>
        <dbReference type="Google" id="ProtNLM"/>
    </source>
</evidence>
<proteinExistence type="predicted"/>
<dbReference type="AlphaFoldDB" id="A0A397W7I3"/>
<evidence type="ECO:0000313" key="1">
    <source>
        <dbReference type="EMBL" id="RIB27296.1"/>
    </source>
</evidence>
<dbReference type="EMBL" id="QKWP01000103">
    <property type="protein sequence ID" value="RIB27296.1"/>
    <property type="molecule type" value="Genomic_DNA"/>
</dbReference>
<dbReference type="OrthoDB" id="2434560at2759"/>
<dbReference type="Proteomes" id="UP000266673">
    <property type="component" value="Unassembled WGS sequence"/>
</dbReference>
<sequence>MIFDSDDFTTIQENALVALLKNDNLQMEEWEIWDKVILWGKTKVSDLPSSLEEWTNENFKSLKSTLQHCLPYIRYFKFLVKKS</sequence>
<organism evidence="1 2">
    <name type="scientific">Gigaspora rosea</name>
    <dbReference type="NCBI Taxonomy" id="44941"/>
    <lineage>
        <taxon>Eukaryota</taxon>
        <taxon>Fungi</taxon>
        <taxon>Fungi incertae sedis</taxon>
        <taxon>Mucoromycota</taxon>
        <taxon>Glomeromycotina</taxon>
        <taxon>Glomeromycetes</taxon>
        <taxon>Diversisporales</taxon>
        <taxon>Gigasporaceae</taxon>
        <taxon>Gigaspora</taxon>
    </lineage>
</organism>
<accession>A0A397W7I3</accession>
<name>A0A397W7I3_9GLOM</name>
<comment type="caution">
    <text evidence="1">The sequence shown here is derived from an EMBL/GenBank/DDBJ whole genome shotgun (WGS) entry which is preliminary data.</text>
</comment>
<gene>
    <name evidence="1" type="ORF">C2G38_2062373</name>
</gene>
<keyword evidence="2" id="KW-1185">Reference proteome</keyword>